<accession>A0AAD5VKC5</accession>
<organism evidence="1 2">
    <name type="scientific">Leucocoprinus birnbaumii</name>
    <dbReference type="NCBI Taxonomy" id="56174"/>
    <lineage>
        <taxon>Eukaryota</taxon>
        <taxon>Fungi</taxon>
        <taxon>Dikarya</taxon>
        <taxon>Basidiomycota</taxon>
        <taxon>Agaricomycotina</taxon>
        <taxon>Agaricomycetes</taxon>
        <taxon>Agaricomycetidae</taxon>
        <taxon>Agaricales</taxon>
        <taxon>Agaricineae</taxon>
        <taxon>Agaricaceae</taxon>
        <taxon>Leucocoprinus</taxon>
    </lineage>
</organism>
<dbReference type="AlphaFoldDB" id="A0AAD5VKC5"/>
<evidence type="ECO:0000313" key="1">
    <source>
        <dbReference type="EMBL" id="KAJ3562440.1"/>
    </source>
</evidence>
<dbReference type="Proteomes" id="UP001213000">
    <property type="component" value="Unassembled WGS sequence"/>
</dbReference>
<sequence length="342" mass="39256">MQEERLTLLHELNRLQSPEMRLPNETLSGIFEFSVLRDLELTKFLVDAEVDDLITQNLSRISLERCALVLGHPRDQNKRESFAFSHIAPLQRLSITDSAKRRQTSIGASFGRVTHPYLRQVDANCVIETLMQCPNLARLCCGTIYWHLQPQSNDHKFSIAPATLRRLEILELFNIFDRELVQFLAQRLHLPVLKISDWCPTFFRYLPADPAFLARLPDTLQRIHVIFADLDFLRDDLSNVELLSVSYDTSEDVISLFKKLTPSPTTKAFSKLRYLVLENGRCQKLPSECSTAYLAALEKRLGCGYDLLHLTVDHASMVWSYDVVFRLKALIARGVKLVIRIA</sequence>
<protein>
    <submittedName>
        <fullName evidence="1">Uncharacterized protein</fullName>
    </submittedName>
</protein>
<gene>
    <name evidence="1" type="ORF">NP233_g9574</name>
</gene>
<keyword evidence="2" id="KW-1185">Reference proteome</keyword>
<proteinExistence type="predicted"/>
<comment type="caution">
    <text evidence="1">The sequence shown here is derived from an EMBL/GenBank/DDBJ whole genome shotgun (WGS) entry which is preliminary data.</text>
</comment>
<evidence type="ECO:0000313" key="2">
    <source>
        <dbReference type="Proteomes" id="UP001213000"/>
    </source>
</evidence>
<dbReference type="EMBL" id="JANIEX010000869">
    <property type="protein sequence ID" value="KAJ3562440.1"/>
    <property type="molecule type" value="Genomic_DNA"/>
</dbReference>
<name>A0AAD5VKC5_9AGAR</name>
<reference evidence="1" key="1">
    <citation type="submission" date="2022-07" db="EMBL/GenBank/DDBJ databases">
        <title>Genome Sequence of Leucocoprinus birnbaumii.</title>
        <authorList>
            <person name="Buettner E."/>
        </authorList>
    </citation>
    <scope>NUCLEOTIDE SEQUENCE</scope>
    <source>
        <strain evidence="1">VT141</strain>
    </source>
</reference>